<feature type="region of interest" description="Disordered" evidence="10">
    <location>
        <begin position="18"/>
        <end position="45"/>
    </location>
</feature>
<proteinExistence type="predicted"/>
<keyword evidence="5" id="KW-0677">Repeat</keyword>
<dbReference type="SUPFAM" id="SSF49417">
    <property type="entry name" value="p53-like transcription factors"/>
    <property type="match status" value="1"/>
</dbReference>
<dbReference type="InterPro" id="IPR037059">
    <property type="entry name" value="RHD_DNA_bind_dom_sf"/>
</dbReference>
<dbReference type="CDD" id="cd01178">
    <property type="entry name" value="IPT_NFAT"/>
    <property type="match status" value="1"/>
</dbReference>
<dbReference type="GO" id="GO:0005737">
    <property type="term" value="C:cytoplasm"/>
    <property type="evidence" value="ECO:0007669"/>
    <property type="project" value="UniProtKB-SubCell"/>
</dbReference>
<feature type="compositionally biased region" description="Polar residues" evidence="10">
    <location>
        <begin position="710"/>
        <end position="739"/>
    </location>
</feature>
<evidence type="ECO:0000259" key="11">
    <source>
        <dbReference type="PROSITE" id="PS50254"/>
    </source>
</evidence>
<dbReference type="Gene3D" id="2.60.40.10">
    <property type="entry name" value="Immunoglobulins"/>
    <property type="match status" value="1"/>
</dbReference>
<keyword evidence="6" id="KW-0805">Transcription regulation</keyword>
<evidence type="ECO:0000256" key="3">
    <source>
        <dbReference type="ARBA" id="ARBA00022490"/>
    </source>
</evidence>
<dbReference type="Pfam" id="PF16179">
    <property type="entry name" value="RHD_dimer"/>
    <property type="match status" value="1"/>
</dbReference>
<dbReference type="InterPro" id="IPR002909">
    <property type="entry name" value="IPT_dom"/>
</dbReference>
<dbReference type="PANTHER" id="PTHR12533:SF4">
    <property type="entry name" value="NUCLEAR FACTOR OF ACTIVATED T-CELLS, CYTOPLASMIC 2"/>
    <property type="match status" value="1"/>
</dbReference>
<dbReference type="GO" id="GO:0033173">
    <property type="term" value="P:calcineurin-NFAT signaling cascade"/>
    <property type="evidence" value="ECO:0007669"/>
    <property type="project" value="TreeGrafter"/>
</dbReference>
<feature type="compositionally biased region" description="Polar residues" evidence="10">
    <location>
        <begin position="803"/>
        <end position="823"/>
    </location>
</feature>
<dbReference type="InterPro" id="IPR032397">
    <property type="entry name" value="RHD_dimer"/>
</dbReference>
<keyword evidence="9" id="KW-0539">Nucleus</keyword>
<dbReference type="Pfam" id="PF00554">
    <property type="entry name" value="RHD_DNA_bind"/>
    <property type="match status" value="1"/>
</dbReference>
<dbReference type="InterPro" id="IPR008366">
    <property type="entry name" value="NFAT"/>
</dbReference>
<feature type="compositionally biased region" description="Low complexity" evidence="10">
    <location>
        <begin position="265"/>
        <end position="274"/>
    </location>
</feature>
<dbReference type="OrthoDB" id="5346094at2759"/>
<feature type="region of interest" description="Disordered" evidence="10">
    <location>
        <begin position="803"/>
        <end position="860"/>
    </location>
</feature>
<keyword evidence="7" id="KW-0238">DNA-binding</keyword>
<dbReference type="PROSITE" id="PS50254">
    <property type="entry name" value="REL_2"/>
    <property type="match status" value="1"/>
</dbReference>
<sequence length="887" mass="98031">MAEEKAVKRGAAYRLTQYHQANMRSVDQEESTPSHKINSPPPGVAYSHDEYILKPYSALPYRRDAVGNYEQSDSLGSKYCSAPVPSALSPRIEITPSHELIHSGGRSRDSDIFVEYQSNSAATSPRVTLPVPGFELYREPLCMSPVSSGSSASFVSETNFSPYTSPCVSPNGPNDDLCPHFQNIHTHYSPRASPIMSPRENTTEDTFLGPHSPSSRPRSRSSSPGSKRRYSCAELYNNQQSSVSPRQSRSPSPQPSPCVLLQEDSSSLGYSHSSASSLMDAMNSLAPDNTCSGVPSKIWKTSPDPSPVSSHKNLPCHIYQPTEYLGPFEKDERPNTDAGSILLMPPSWPKQMVPTMPYYSIPVASLPPLEWPLQNQMGSYELQIEVQPKSHHRAHYETEGSRGAVKAITGGHPIVQLNGYMENKPLGLQIFIGTADERILKPHAFYQVHRITGKTVTTTSYEKIIGNTKVLEIPLEPKNNMTANIDCAGILKLKNADIELRKGETDIGRKNTRVRLVFRVHIPEPSGRIVSLQVASNPIECSQRSAQELPTVERQDIDGCLVYGGQQMILSGQNFTAESKVIFTEKTPDGQQIWEMEATVDKDKSQPSMLFVEVPEYRNKHITSPVKVNFYVMNGKRKRSQGQHFTYHPVPSIKAEPLDEYNPSVVGNNIHGGLGTVSQAYFTQHTLSNNSPSCLVTGMVSCQQARTSLPSPESHYQQQSSTAAMYQRSRSLSPSQVSYHQPPLIGTPDAHRSVLVHTGSPAQSVLHSPANPQPSPVIHYSPTNHHMRRENHQDYQHIMCSDHFTSSPTRSGQPVVSQAQRLSPSPFPTVIQQQSNSPRASKNGPPGSAEKQTGQSSITVKQEQNLDQAYLDDELIDTNLSWIQNII</sequence>
<evidence type="ECO:0000313" key="12">
    <source>
        <dbReference type="EMBL" id="KAG8447038.1"/>
    </source>
</evidence>
<dbReference type="InterPro" id="IPR014756">
    <property type="entry name" value="Ig_E-set"/>
</dbReference>
<evidence type="ECO:0000256" key="1">
    <source>
        <dbReference type="ARBA" id="ARBA00004123"/>
    </source>
</evidence>
<feature type="compositionally biased region" description="Polar residues" evidence="10">
    <location>
        <begin position="850"/>
        <end position="860"/>
    </location>
</feature>
<evidence type="ECO:0000313" key="13">
    <source>
        <dbReference type="Proteomes" id="UP000812440"/>
    </source>
</evidence>
<dbReference type="GO" id="GO:0000981">
    <property type="term" value="F:DNA-binding transcription factor activity, RNA polymerase II-specific"/>
    <property type="evidence" value="ECO:0007669"/>
    <property type="project" value="TreeGrafter"/>
</dbReference>
<name>A0A8T2JT48_9PIPI</name>
<dbReference type="FunFam" id="2.60.40.340:FF:000001">
    <property type="entry name" value="Nuclear factor of activated T-cells, cytoplasmic, calcineurin-dependent 2"/>
    <property type="match status" value="1"/>
</dbReference>
<keyword evidence="4" id="KW-0597">Phosphoprotein</keyword>
<feature type="region of interest" description="Disordered" evidence="10">
    <location>
        <begin position="710"/>
        <end position="740"/>
    </location>
</feature>
<protein>
    <recommendedName>
        <fullName evidence="11">RHD domain-containing protein</fullName>
    </recommendedName>
</protein>
<dbReference type="SMART" id="SM00429">
    <property type="entry name" value="IPT"/>
    <property type="match status" value="1"/>
</dbReference>
<feature type="compositionally biased region" description="Low complexity" evidence="10">
    <location>
        <begin position="212"/>
        <end position="225"/>
    </location>
</feature>
<dbReference type="FunFam" id="2.60.40.10:FF:000040">
    <property type="entry name" value="Nuclear factor of activated T-cells, cytoplasmic, calcineurin-dependent 2"/>
    <property type="match status" value="1"/>
</dbReference>
<accession>A0A8T2JT48</accession>
<dbReference type="GO" id="GO:0005667">
    <property type="term" value="C:transcription regulator complex"/>
    <property type="evidence" value="ECO:0007669"/>
    <property type="project" value="TreeGrafter"/>
</dbReference>
<keyword evidence="13" id="KW-1185">Reference proteome</keyword>
<dbReference type="EMBL" id="JAACNH010000003">
    <property type="protein sequence ID" value="KAG8447038.1"/>
    <property type="molecule type" value="Genomic_DNA"/>
</dbReference>
<evidence type="ECO:0000256" key="2">
    <source>
        <dbReference type="ARBA" id="ARBA00004496"/>
    </source>
</evidence>
<dbReference type="Gene3D" id="2.60.40.340">
    <property type="entry name" value="Rel homology domain (RHD), DNA-binding domain"/>
    <property type="match status" value="1"/>
</dbReference>
<evidence type="ECO:0000256" key="8">
    <source>
        <dbReference type="ARBA" id="ARBA00023163"/>
    </source>
</evidence>
<feature type="domain" description="RHD" evidence="11">
    <location>
        <begin position="364"/>
        <end position="546"/>
    </location>
</feature>
<feature type="compositionally biased region" description="Polar residues" evidence="10">
    <location>
        <begin position="830"/>
        <end position="840"/>
    </location>
</feature>
<dbReference type="InterPro" id="IPR008967">
    <property type="entry name" value="p53-like_TF_DNA-bd_sf"/>
</dbReference>
<evidence type="ECO:0000256" key="10">
    <source>
        <dbReference type="SAM" id="MobiDB-lite"/>
    </source>
</evidence>
<evidence type="ECO:0000256" key="5">
    <source>
        <dbReference type="ARBA" id="ARBA00022737"/>
    </source>
</evidence>
<evidence type="ECO:0000256" key="9">
    <source>
        <dbReference type="ARBA" id="ARBA00023242"/>
    </source>
</evidence>
<dbReference type="AlphaFoldDB" id="A0A8T2JT48"/>
<dbReference type="PRINTS" id="PR01789">
    <property type="entry name" value="NUCFACTORATC"/>
</dbReference>
<feature type="region of interest" description="Disordered" evidence="10">
    <location>
        <begin position="188"/>
        <end position="274"/>
    </location>
</feature>
<evidence type="ECO:0000256" key="4">
    <source>
        <dbReference type="ARBA" id="ARBA00022553"/>
    </source>
</evidence>
<evidence type="ECO:0000256" key="7">
    <source>
        <dbReference type="ARBA" id="ARBA00023125"/>
    </source>
</evidence>
<keyword evidence="3" id="KW-0963">Cytoplasm</keyword>
<reference evidence="12" key="1">
    <citation type="thesis" date="2020" institute="ProQuest LLC" country="789 East Eisenhower Parkway, Ann Arbor, MI, USA">
        <title>Comparative Genomics and Chromosome Evolution.</title>
        <authorList>
            <person name="Mudd A.B."/>
        </authorList>
    </citation>
    <scope>NUCLEOTIDE SEQUENCE</scope>
    <source>
        <strain evidence="12">Female2</strain>
        <tissue evidence="12">Blood</tissue>
    </source>
</reference>
<comment type="subcellular location">
    <subcellularLocation>
        <location evidence="2">Cytoplasm</location>
    </subcellularLocation>
    <subcellularLocation>
        <location evidence="1">Nucleus</location>
    </subcellularLocation>
</comment>
<evidence type="ECO:0000256" key="6">
    <source>
        <dbReference type="ARBA" id="ARBA00023015"/>
    </source>
</evidence>
<dbReference type="Proteomes" id="UP000812440">
    <property type="component" value="Chromosome 8_10"/>
</dbReference>
<dbReference type="InterPro" id="IPR013783">
    <property type="entry name" value="Ig-like_fold"/>
</dbReference>
<feature type="compositionally biased region" description="Low complexity" evidence="10">
    <location>
        <begin position="239"/>
        <end position="251"/>
    </location>
</feature>
<feature type="region of interest" description="Disordered" evidence="10">
    <location>
        <begin position="761"/>
        <end position="783"/>
    </location>
</feature>
<dbReference type="PANTHER" id="PTHR12533">
    <property type="entry name" value="NFAT"/>
    <property type="match status" value="1"/>
</dbReference>
<gene>
    <name evidence="12" type="ORF">GDO86_014475</name>
</gene>
<dbReference type="InterPro" id="IPR011539">
    <property type="entry name" value="RHD_DNA_bind_dom"/>
</dbReference>
<dbReference type="SUPFAM" id="SSF81296">
    <property type="entry name" value="E set domains"/>
    <property type="match status" value="1"/>
</dbReference>
<comment type="caution">
    <text evidence="12">The sequence shown here is derived from an EMBL/GenBank/DDBJ whole genome shotgun (WGS) entry which is preliminary data.</text>
</comment>
<dbReference type="GO" id="GO:0005634">
    <property type="term" value="C:nucleus"/>
    <property type="evidence" value="ECO:0007669"/>
    <property type="project" value="UniProtKB-SubCell"/>
</dbReference>
<keyword evidence="8" id="KW-0804">Transcription</keyword>
<organism evidence="12 13">
    <name type="scientific">Hymenochirus boettgeri</name>
    <name type="common">Congo dwarf clawed frog</name>
    <dbReference type="NCBI Taxonomy" id="247094"/>
    <lineage>
        <taxon>Eukaryota</taxon>
        <taxon>Metazoa</taxon>
        <taxon>Chordata</taxon>
        <taxon>Craniata</taxon>
        <taxon>Vertebrata</taxon>
        <taxon>Euteleostomi</taxon>
        <taxon>Amphibia</taxon>
        <taxon>Batrachia</taxon>
        <taxon>Anura</taxon>
        <taxon>Pipoidea</taxon>
        <taxon>Pipidae</taxon>
        <taxon>Pipinae</taxon>
        <taxon>Hymenochirus</taxon>
    </lineage>
</organism>
<dbReference type="GO" id="GO:0000978">
    <property type="term" value="F:RNA polymerase II cis-regulatory region sequence-specific DNA binding"/>
    <property type="evidence" value="ECO:0007669"/>
    <property type="project" value="TreeGrafter"/>
</dbReference>